<evidence type="ECO:0000313" key="4">
    <source>
        <dbReference type="Proteomes" id="UP000287394"/>
    </source>
</evidence>
<sequence>MRLSPHRSRSWLALSLCCTLSSACALAQAPAPRPTLAESLRKAPPAQGVVLSVDADRVTLPAEAAPAGTDAAAGEIAGLYGRSAQRFGDILAVAPPTMIVVNTAPGEPNIYAGMRSLDAFTLLLASLTEPQWKALTSEAGLGAGTLNAQQQQMFAAILSAKGKLIVRPQYTAGEKWDDRDKRDVTDELPRVHLRIGQTIAMVLPSKDHPDWIFGDAAIPPPAGAPRQYQIDDRQDYSGSSDTDFGALVRAEVPNVPKRGQLDFSLKSLRTPISLDGLKTVGDLVYRVGNAAGIELYVDPRLEKRALTLSGVSSAPAGDLLRSLAFCLTGTFRQVGPAYVLTDDIVGVGTRRQIWTDFEKEADVLSRGPVRAANYSLFTAHHPSDLPWFGDPSAYTPEQIKGAGEQSINMREGFLPELKLPMAQLTPAQQDMARRAVEKWNREYTLQPVTADGQITLRPGLSTQLLIPSIDTPVDLSLNGSGGTEQFFVFQMPPDQVKAMEKADQEKRLKEHPEYASLMNQTPPKAPLADAWAKYKDASRRAAIVHPRSVKEVDAAVAAAKALGLNELWVDVFSEGAAHIPATDAASSKTQSDILTEALARTKSSPIRILPMVDLLFWGDDPPAENVDLNLLGETSEQAATHWRQLKALLPEDEDVGDEHYSHAIIPNWSGVIVAPTAPGVQTTLTALVKSLSSRPGIAGMVWRGGDTPGYDALPGDSDTSSLLLGYHEAARLLFLRQFHADPLDIYDGGHSGSKANTDTPNFSENGSGREEYDLHSHWVKFRQDASLAFLRTLYASANPSGTPPARRVRVLVKQRRAGQPYNDASGVHYPSGWYGSWDNPLQPPPTLREAGDDDVPGQPAKPVLGEAAQAQAQSQIVMNVITEQRLDQMRAQLGFSAIMAARPKPPVARPTPPPAAKPPASQDFVLDLGDTSGVGALTDFAARVTAPPPADGGNPPAK</sequence>
<protein>
    <submittedName>
        <fullName evidence="3">Uncharacterized protein</fullName>
    </submittedName>
</protein>
<dbReference type="Proteomes" id="UP000287394">
    <property type="component" value="Chromosome"/>
</dbReference>
<name>A0A402CSH7_9BACT</name>
<gene>
    <name evidence="3" type="ORF">CCAX7_31370</name>
</gene>
<dbReference type="PROSITE" id="PS51257">
    <property type="entry name" value="PROKAR_LIPOPROTEIN"/>
    <property type="match status" value="1"/>
</dbReference>
<dbReference type="AlphaFoldDB" id="A0A402CSH7"/>
<accession>A0A402CSH7</accession>
<organism evidence="3 4">
    <name type="scientific">Capsulimonas corticalis</name>
    <dbReference type="NCBI Taxonomy" id="2219043"/>
    <lineage>
        <taxon>Bacteria</taxon>
        <taxon>Bacillati</taxon>
        <taxon>Armatimonadota</taxon>
        <taxon>Armatimonadia</taxon>
        <taxon>Capsulimonadales</taxon>
        <taxon>Capsulimonadaceae</taxon>
        <taxon>Capsulimonas</taxon>
    </lineage>
</organism>
<dbReference type="EMBL" id="AP025739">
    <property type="protein sequence ID" value="BDI31086.1"/>
    <property type="molecule type" value="Genomic_DNA"/>
</dbReference>
<feature type="region of interest" description="Disordered" evidence="1">
    <location>
        <begin position="903"/>
        <end position="932"/>
    </location>
</feature>
<keyword evidence="2" id="KW-0732">Signal</keyword>
<dbReference type="OrthoDB" id="5292502at2"/>
<feature type="region of interest" description="Disordered" evidence="1">
    <location>
        <begin position="750"/>
        <end position="769"/>
    </location>
</feature>
<feature type="compositionally biased region" description="Pro residues" evidence="1">
    <location>
        <begin position="903"/>
        <end position="917"/>
    </location>
</feature>
<dbReference type="Gene3D" id="3.20.20.80">
    <property type="entry name" value="Glycosidases"/>
    <property type="match status" value="1"/>
</dbReference>
<feature type="chain" id="PRO_5043321681" evidence="2">
    <location>
        <begin position="28"/>
        <end position="958"/>
    </location>
</feature>
<feature type="compositionally biased region" description="Polar residues" evidence="1">
    <location>
        <begin position="753"/>
        <end position="766"/>
    </location>
</feature>
<feature type="signal peptide" evidence="2">
    <location>
        <begin position="1"/>
        <end position="27"/>
    </location>
</feature>
<evidence type="ECO:0000256" key="2">
    <source>
        <dbReference type="SAM" id="SignalP"/>
    </source>
</evidence>
<keyword evidence="4" id="KW-1185">Reference proteome</keyword>
<dbReference type="RefSeq" id="WP_119320343.1">
    <property type="nucleotide sequence ID" value="NZ_AP025739.1"/>
</dbReference>
<evidence type="ECO:0000313" key="3">
    <source>
        <dbReference type="EMBL" id="BDI31086.1"/>
    </source>
</evidence>
<evidence type="ECO:0000256" key="1">
    <source>
        <dbReference type="SAM" id="MobiDB-lite"/>
    </source>
</evidence>
<dbReference type="KEGG" id="ccot:CCAX7_31370"/>
<reference evidence="3 4" key="1">
    <citation type="journal article" date="2019" name="Int. J. Syst. Evol. Microbiol.">
        <title>Capsulimonas corticalis gen. nov., sp. nov., an aerobic capsulated bacterium, of a novel bacterial order, Capsulimonadales ord. nov., of the class Armatimonadia of the phylum Armatimonadetes.</title>
        <authorList>
            <person name="Li J."/>
            <person name="Kudo C."/>
            <person name="Tonouchi A."/>
        </authorList>
    </citation>
    <scope>NUCLEOTIDE SEQUENCE [LARGE SCALE GENOMIC DNA]</scope>
    <source>
        <strain evidence="3 4">AX-7</strain>
    </source>
</reference>
<proteinExistence type="predicted"/>